<evidence type="ECO:0000259" key="4">
    <source>
        <dbReference type="PROSITE" id="PS50050"/>
    </source>
</evidence>
<keyword evidence="2" id="KW-0812">Transmembrane</keyword>
<organism evidence="5 6">
    <name type="scientific">Plakobranchus ocellatus</name>
    <dbReference type="NCBI Taxonomy" id="259542"/>
    <lineage>
        <taxon>Eukaryota</taxon>
        <taxon>Metazoa</taxon>
        <taxon>Spiralia</taxon>
        <taxon>Lophotrochozoa</taxon>
        <taxon>Mollusca</taxon>
        <taxon>Gastropoda</taxon>
        <taxon>Heterobranchia</taxon>
        <taxon>Euthyneura</taxon>
        <taxon>Panpulmonata</taxon>
        <taxon>Sacoglossa</taxon>
        <taxon>Placobranchoidea</taxon>
        <taxon>Plakobranchidae</taxon>
        <taxon>Plakobranchus</taxon>
    </lineage>
</organism>
<gene>
    <name evidence="5" type="ORF">PoB_005060500</name>
</gene>
<comment type="caution">
    <text evidence="5">The sequence shown here is derived from an EMBL/GenBank/DDBJ whole genome shotgun (WGS) entry which is preliminary data.</text>
</comment>
<keyword evidence="5" id="KW-0675">Receptor</keyword>
<keyword evidence="6" id="KW-1185">Reference proteome</keyword>
<keyword evidence="2" id="KW-1133">Transmembrane helix</keyword>
<dbReference type="PROSITE" id="PS00652">
    <property type="entry name" value="TNFR_NGFR_1"/>
    <property type="match status" value="1"/>
</dbReference>
<keyword evidence="3" id="KW-0732">Signal</keyword>
<dbReference type="InterPro" id="IPR001368">
    <property type="entry name" value="TNFR/NGFR_Cys_rich_reg"/>
</dbReference>
<evidence type="ECO:0000313" key="6">
    <source>
        <dbReference type="Proteomes" id="UP000735302"/>
    </source>
</evidence>
<evidence type="ECO:0000256" key="1">
    <source>
        <dbReference type="PROSITE-ProRule" id="PRU00206"/>
    </source>
</evidence>
<feature type="disulfide bond" evidence="1">
    <location>
        <begin position="114"/>
        <end position="132"/>
    </location>
</feature>
<dbReference type="Proteomes" id="UP000735302">
    <property type="component" value="Unassembled WGS sequence"/>
</dbReference>
<dbReference type="Gene3D" id="2.10.50.10">
    <property type="entry name" value="Tumor Necrosis Factor Receptor, subunit A, domain 2"/>
    <property type="match status" value="1"/>
</dbReference>
<dbReference type="SMART" id="SM00208">
    <property type="entry name" value="TNFR"/>
    <property type="match status" value="2"/>
</dbReference>
<feature type="chain" id="PRO_5043808607" evidence="3">
    <location>
        <begin position="25"/>
        <end position="211"/>
    </location>
</feature>
<dbReference type="AlphaFoldDB" id="A0AAV4BUI0"/>
<keyword evidence="1" id="KW-1015">Disulfide bond</keyword>
<sequence length="211" mass="24178">MKDQRVLAQLALVILLAFCTEISCCGRGEFVASRKVVGNKIIEKCQNCADGFYNDQFRHSLSYCFQCSVVDKHDSRKILLQNCTQFQNTKVGCKDNFFYADDHIGGDCLPCSDCLPHHFLVKKCSNNKDTICCPKENTTSNKQCEKLGYDRFDDYRLKNRNDSKPDAEGRIKFDDRRGENKTKINAGSIISFNITSIFSWIILQVLMHIFQ</sequence>
<dbReference type="Pfam" id="PF00020">
    <property type="entry name" value="TNFR_c6"/>
    <property type="match status" value="1"/>
</dbReference>
<reference evidence="5 6" key="1">
    <citation type="journal article" date="2021" name="Elife">
        <title>Chloroplast acquisition without the gene transfer in kleptoplastic sea slugs, Plakobranchus ocellatus.</title>
        <authorList>
            <person name="Maeda T."/>
            <person name="Takahashi S."/>
            <person name="Yoshida T."/>
            <person name="Shimamura S."/>
            <person name="Takaki Y."/>
            <person name="Nagai Y."/>
            <person name="Toyoda A."/>
            <person name="Suzuki Y."/>
            <person name="Arimoto A."/>
            <person name="Ishii H."/>
            <person name="Satoh N."/>
            <person name="Nishiyama T."/>
            <person name="Hasebe M."/>
            <person name="Maruyama T."/>
            <person name="Minagawa J."/>
            <person name="Obokata J."/>
            <person name="Shigenobu S."/>
        </authorList>
    </citation>
    <scope>NUCLEOTIDE SEQUENCE [LARGE SCALE GENOMIC DNA]</scope>
</reference>
<feature type="disulfide bond" evidence="1">
    <location>
        <begin position="111"/>
        <end position="124"/>
    </location>
</feature>
<dbReference type="CDD" id="cd00185">
    <property type="entry name" value="TNFRSF"/>
    <property type="match status" value="1"/>
</dbReference>
<feature type="repeat" description="TNFR-Cys" evidence="1">
    <location>
        <begin position="92"/>
        <end position="132"/>
    </location>
</feature>
<feature type="disulfide bond" evidence="1">
    <location>
        <begin position="93"/>
        <end position="108"/>
    </location>
</feature>
<dbReference type="EMBL" id="BLXT01005595">
    <property type="protein sequence ID" value="GFO24100.1"/>
    <property type="molecule type" value="Genomic_DNA"/>
</dbReference>
<evidence type="ECO:0000313" key="5">
    <source>
        <dbReference type="EMBL" id="GFO24100.1"/>
    </source>
</evidence>
<evidence type="ECO:0000256" key="2">
    <source>
        <dbReference type="SAM" id="Phobius"/>
    </source>
</evidence>
<feature type="transmembrane region" description="Helical" evidence="2">
    <location>
        <begin position="189"/>
        <end position="210"/>
    </location>
</feature>
<name>A0AAV4BUI0_9GAST</name>
<protein>
    <submittedName>
        <fullName evidence="5">Tumor necrosis factor receptor superfamily member 6</fullName>
    </submittedName>
</protein>
<evidence type="ECO:0000256" key="3">
    <source>
        <dbReference type="SAM" id="SignalP"/>
    </source>
</evidence>
<dbReference type="PROSITE" id="PS50050">
    <property type="entry name" value="TNFR_NGFR_2"/>
    <property type="match status" value="1"/>
</dbReference>
<proteinExistence type="predicted"/>
<accession>A0AAV4BUI0</accession>
<keyword evidence="2" id="KW-0472">Membrane</keyword>
<feature type="domain" description="TNFR-Cys" evidence="4">
    <location>
        <begin position="92"/>
        <end position="132"/>
    </location>
</feature>
<dbReference type="SUPFAM" id="SSF57586">
    <property type="entry name" value="TNF receptor-like"/>
    <property type="match status" value="1"/>
</dbReference>
<feature type="signal peptide" evidence="3">
    <location>
        <begin position="1"/>
        <end position="24"/>
    </location>
</feature>